<dbReference type="GO" id="GO:0005829">
    <property type="term" value="C:cytosol"/>
    <property type="evidence" value="ECO:0007669"/>
    <property type="project" value="TreeGrafter"/>
</dbReference>
<dbReference type="Gene3D" id="1.10.10.10">
    <property type="entry name" value="Winged helix-like DNA-binding domain superfamily/Winged helix DNA-binding domain"/>
    <property type="match status" value="1"/>
</dbReference>
<dbReference type="Proteomes" id="UP000254400">
    <property type="component" value="Unassembled WGS sequence"/>
</dbReference>
<dbReference type="PROSITE" id="PS51197">
    <property type="entry name" value="HTH_RRF2_2"/>
    <property type="match status" value="1"/>
</dbReference>
<reference evidence="1 2" key="1">
    <citation type="submission" date="2018-06" db="EMBL/GenBank/DDBJ databases">
        <authorList>
            <consortium name="Pathogen Informatics"/>
            <person name="Doyle S."/>
        </authorList>
    </citation>
    <scope>NUCLEOTIDE SEQUENCE [LARGE SCALE GENOMIC DNA]</scope>
    <source>
        <strain evidence="1 2">NCTC10343</strain>
    </source>
</reference>
<evidence type="ECO:0000313" key="1">
    <source>
        <dbReference type="EMBL" id="SUA69797.1"/>
    </source>
</evidence>
<dbReference type="GO" id="GO:0003700">
    <property type="term" value="F:DNA-binding transcription factor activity"/>
    <property type="evidence" value="ECO:0007669"/>
    <property type="project" value="TreeGrafter"/>
</dbReference>
<dbReference type="Pfam" id="PF02082">
    <property type="entry name" value="Rrf2"/>
    <property type="match status" value="1"/>
</dbReference>
<organism evidence="1 2">
    <name type="scientific">Paenibacillus polymyxa</name>
    <name type="common">Bacillus polymyxa</name>
    <dbReference type="NCBI Taxonomy" id="1406"/>
    <lineage>
        <taxon>Bacteria</taxon>
        <taxon>Bacillati</taxon>
        <taxon>Bacillota</taxon>
        <taxon>Bacilli</taxon>
        <taxon>Bacillales</taxon>
        <taxon>Paenibacillaceae</taxon>
        <taxon>Paenibacillus</taxon>
    </lineage>
</organism>
<dbReference type="InterPro" id="IPR036388">
    <property type="entry name" value="WH-like_DNA-bd_sf"/>
</dbReference>
<dbReference type="GeneID" id="93346050"/>
<gene>
    <name evidence="1" type="primary">nsrR1</name>
    <name evidence="1" type="ORF">NCTC10343_02663</name>
</gene>
<protein>
    <submittedName>
        <fullName evidence="1">HTH-type transcriptional repressor NsrR</fullName>
    </submittedName>
</protein>
<dbReference type="InterPro" id="IPR036390">
    <property type="entry name" value="WH_DNA-bd_sf"/>
</dbReference>
<dbReference type="InterPro" id="IPR000944">
    <property type="entry name" value="Tscrpt_reg_Rrf2"/>
</dbReference>
<name>A0A0F0G776_PAEPO</name>
<evidence type="ECO:0000313" key="2">
    <source>
        <dbReference type="Proteomes" id="UP000254400"/>
    </source>
</evidence>
<dbReference type="PANTHER" id="PTHR33221">
    <property type="entry name" value="WINGED HELIX-TURN-HELIX TRANSCRIPTIONAL REGULATOR, RRF2 FAMILY"/>
    <property type="match status" value="1"/>
</dbReference>
<dbReference type="EMBL" id="UGSC01000001">
    <property type="protein sequence ID" value="SUA69797.1"/>
    <property type="molecule type" value="Genomic_DNA"/>
</dbReference>
<dbReference type="SUPFAM" id="SSF46785">
    <property type="entry name" value="Winged helix' DNA-binding domain"/>
    <property type="match status" value="1"/>
</dbReference>
<dbReference type="RefSeq" id="WP_016820848.1">
    <property type="nucleotide sequence ID" value="NZ_CP009909.1"/>
</dbReference>
<proteinExistence type="predicted"/>
<sequence>MKQEYCTPTQHPKWFGLAVQALVILSQEDKSIACPSIELAKYLQSEPSLLRRILSVLAKEGFIGTREGRDGGYHLRKPAESIQLVDVYDVFRSGSRLSFGITETAGTHPLGKCMKSTLEDITQEMDDSIRGVLSKYTIADLANQLEAKL</sequence>
<accession>A0A0F0G776</accession>
<dbReference type="PANTHER" id="PTHR33221:SF15">
    <property type="entry name" value="HTH-TYPE TRANSCRIPTIONAL REGULATOR YWGB-RELATED"/>
    <property type="match status" value="1"/>
</dbReference>
<dbReference type="AlphaFoldDB" id="A0A0F0G776"/>